<dbReference type="STRING" id="133383.A0A1R0GZX8"/>
<evidence type="ECO:0000256" key="5">
    <source>
        <dbReference type="ARBA" id="ARBA00022840"/>
    </source>
</evidence>
<evidence type="ECO:0000259" key="8">
    <source>
        <dbReference type="PROSITE" id="PS50893"/>
    </source>
</evidence>
<dbReference type="PROSITE" id="PS50893">
    <property type="entry name" value="ABC_TRANSPORTER_2"/>
    <property type="match status" value="1"/>
</dbReference>
<evidence type="ECO:0000256" key="2">
    <source>
        <dbReference type="ARBA" id="ARBA00022448"/>
    </source>
</evidence>
<name>A0A1R0GZX8_9FUNG</name>
<keyword evidence="3" id="KW-0812">Transmembrane</keyword>
<dbReference type="GO" id="GO:0005524">
    <property type="term" value="F:ATP binding"/>
    <property type="evidence" value="ECO:0007669"/>
    <property type="project" value="UniProtKB-KW"/>
</dbReference>
<dbReference type="GO" id="GO:0140359">
    <property type="term" value="F:ABC-type transporter activity"/>
    <property type="evidence" value="ECO:0007669"/>
    <property type="project" value="InterPro"/>
</dbReference>
<dbReference type="Proteomes" id="UP000187455">
    <property type="component" value="Unassembled WGS sequence"/>
</dbReference>
<dbReference type="InterPro" id="IPR003593">
    <property type="entry name" value="AAA+_ATPase"/>
</dbReference>
<keyword evidence="10" id="KW-1185">Reference proteome</keyword>
<dbReference type="SMART" id="SM00382">
    <property type="entry name" value="AAA"/>
    <property type="match status" value="1"/>
</dbReference>
<evidence type="ECO:0000256" key="4">
    <source>
        <dbReference type="ARBA" id="ARBA00022741"/>
    </source>
</evidence>
<keyword evidence="7" id="KW-0472">Membrane</keyword>
<organism evidence="9 10">
    <name type="scientific">Smittium mucronatum</name>
    <dbReference type="NCBI Taxonomy" id="133383"/>
    <lineage>
        <taxon>Eukaryota</taxon>
        <taxon>Fungi</taxon>
        <taxon>Fungi incertae sedis</taxon>
        <taxon>Zoopagomycota</taxon>
        <taxon>Kickxellomycotina</taxon>
        <taxon>Harpellomycetes</taxon>
        <taxon>Harpellales</taxon>
        <taxon>Legeriomycetaceae</taxon>
        <taxon>Smittium</taxon>
    </lineage>
</organism>
<keyword evidence="6" id="KW-1133">Transmembrane helix</keyword>
<dbReference type="InterPro" id="IPR003439">
    <property type="entry name" value="ABC_transporter-like_ATP-bd"/>
</dbReference>
<evidence type="ECO:0000256" key="7">
    <source>
        <dbReference type="ARBA" id="ARBA00023136"/>
    </source>
</evidence>
<accession>A0A1R0GZX8</accession>
<dbReference type="InterPro" id="IPR050352">
    <property type="entry name" value="ABCG_transporters"/>
</dbReference>
<evidence type="ECO:0000313" key="9">
    <source>
        <dbReference type="EMBL" id="OLY82417.1"/>
    </source>
</evidence>
<keyword evidence="5" id="KW-0067">ATP-binding</keyword>
<dbReference type="PANTHER" id="PTHR48041:SF139">
    <property type="entry name" value="PROTEIN SCARLET"/>
    <property type="match status" value="1"/>
</dbReference>
<comment type="caution">
    <text evidence="9">The sequence shown here is derived from an EMBL/GenBank/DDBJ whole genome shotgun (WGS) entry which is preliminary data.</text>
</comment>
<dbReference type="Pfam" id="PF00005">
    <property type="entry name" value="ABC_tran"/>
    <property type="match status" value="1"/>
</dbReference>
<comment type="subcellular location">
    <subcellularLocation>
        <location evidence="1">Membrane</location>
        <topology evidence="1">Multi-pass membrane protein</topology>
    </subcellularLocation>
</comment>
<evidence type="ECO:0000313" key="10">
    <source>
        <dbReference type="Proteomes" id="UP000187455"/>
    </source>
</evidence>
<evidence type="ECO:0000256" key="1">
    <source>
        <dbReference type="ARBA" id="ARBA00004141"/>
    </source>
</evidence>
<dbReference type="Gene3D" id="3.40.50.300">
    <property type="entry name" value="P-loop containing nucleotide triphosphate hydrolases"/>
    <property type="match status" value="1"/>
</dbReference>
<dbReference type="InterPro" id="IPR043926">
    <property type="entry name" value="ABCG_dom"/>
</dbReference>
<dbReference type="GO" id="GO:0016887">
    <property type="term" value="F:ATP hydrolysis activity"/>
    <property type="evidence" value="ECO:0007669"/>
    <property type="project" value="InterPro"/>
</dbReference>
<feature type="domain" description="ABC transporter" evidence="8">
    <location>
        <begin position="53"/>
        <end position="294"/>
    </location>
</feature>
<evidence type="ECO:0000256" key="6">
    <source>
        <dbReference type="ARBA" id="ARBA00022989"/>
    </source>
</evidence>
<keyword evidence="4" id="KW-0547">Nucleotide-binding</keyword>
<dbReference type="InterPro" id="IPR027417">
    <property type="entry name" value="P-loop_NTPase"/>
</dbReference>
<proteinExistence type="predicted"/>
<dbReference type="AlphaFoldDB" id="A0A1R0GZX8"/>
<reference evidence="9 10" key="1">
    <citation type="journal article" date="2016" name="Mol. Biol. Evol.">
        <title>Genome-Wide Survey of Gut Fungi (Harpellales) Reveals the First Horizontally Transferred Ubiquitin Gene from a Mosquito Host.</title>
        <authorList>
            <person name="Wang Y."/>
            <person name="White M.M."/>
            <person name="Kvist S."/>
            <person name="Moncalvo J.M."/>
        </authorList>
    </citation>
    <scope>NUCLEOTIDE SEQUENCE [LARGE SCALE GENOMIC DNA]</scope>
    <source>
        <strain evidence="9 10">ALG-7-W6</strain>
    </source>
</reference>
<dbReference type="CDD" id="cd03213">
    <property type="entry name" value="ABCG_EPDR"/>
    <property type="match status" value="1"/>
</dbReference>
<dbReference type="EMBL" id="LSSL01001553">
    <property type="protein sequence ID" value="OLY82417.1"/>
    <property type="molecule type" value="Genomic_DNA"/>
</dbReference>
<dbReference type="GO" id="GO:0016020">
    <property type="term" value="C:membrane"/>
    <property type="evidence" value="ECO:0007669"/>
    <property type="project" value="UniProtKB-SubCell"/>
</dbReference>
<dbReference type="PANTHER" id="PTHR48041">
    <property type="entry name" value="ABC TRANSPORTER G FAMILY MEMBER 28"/>
    <property type="match status" value="1"/>
</dbReference>
<keyword evidence="2" id="KW-0813">Transport</keyword>
<dbReference type="Pfam" id="PF19055">
    <property type="entry name" value="ABC2_membrane_7"/>
    <property type="match status" value="1"/>
</dbReference>
<protein>
    <submittedName>
        <fullName evidence="9">ABC transporter G family member 15</fullName>
    </submittedName>
</protein>
<evidence type="ECO:0000256" key="3">
    <source>
        <dbReference type="ARBA" id="ARBA00022692"/>
    </source>
</evidence>
<dbReference type="SUPFAM" id="SSF52540">
    <property type="entry name" value="P-loop containing nucleoside triphosphate hydrolases"/>
    <property type="match status" value="1"/>
</dbReference>
<gene>
    <name evidence="9" type="ORF">AYI68_g3461</name>
</gene>
<sequence length="386" mass="42470">MGKKGRHISLDISRDLITNSKPCPAQINFKDLEYSIAIKNSISNDSGKFMENLSLKFLPKNKDESKKKIILDRITGSFTPGRLTAIMGPSGSGKTSLLNLLSGRVSSGKVEGNIWLNGRSADSGSLGLVSRFISQEDVMMSTMTVREVVEMAIKFRVDGITQDEINVRANEAITTLELEKCQNTLIGDTIAKGISGGERKRTSIAMEMATDSSILFLDEPTSGLDMYTSALVVKLLRFISRSGQTVVSVIHQPSSDIFKLFDDIVLLSEGQIIYFGPQKQLVDYFSKLGFQCPNYTNPADFVFTDVLNLNEAELEKMKAEKFSGSKADYKFLKISSLAESWKSSEQCGAIKEMVESPILDPLNESNFTSSVDSSSSNIVGNRDRIL</sequence>
<dbReference type="OrthoDB" id="66620at2759"/>